<dbReference type="InterPro" id="IPR038765">
    <property type="entry name" value="Papain-like_cys_pep_sf"/>
</dbReference>
<dbReference type="Gene3D" id="3.90.1720.10">
    <property type="entry name" value="endopeptidase domain like (from Nostoc punctiforme)"/>
    <property type="match status" value="1"/>
</dbReference>
<dbReference type="Proteomes" id="UP000178597">
    <property type="component" value="Unassembled WGS sequence"/>
</dbReference>
<dbReference type="PROSITE" id="PS50911">
    <property type="entry name" value="CHAP"/>
    <property type="match status" value="1"/>
</dbReference>
<name>A0A1F7H2N3_9BACT</name>
<dbReference type="InterPro" id="IPR007921">
    <property type="entry name" value="CHAP_dom"/>
</dbReference>
<accession>A0A1F7H2N3</accession>
<evidence type="ECO:0000313" key="2">
    <source>
        <dbReference type="EMBL" id="OGK25333.1"/>
    </source>
</evidence>
<dbReference type="EMBL" id="MFZP01000069">
    <property type="protein sequence ID" value="OGK25333.1"/>
    <property type="molecule type" value="Genomic_DNA"/>
</dbReference>
<proteinExistence type="predicted"/>
<sequence>MDINGVAECTMGVKAWEAMTNGVLIGKVENAIKFFTDLKPPQYERHYKSEGNIQVGDIAFWDYDTYGHTGKVVSVDLTSKTFQVAEANWDGQLVNGIWVGLGGVRIGTKSLNSPNLMGWLRLKK</sequence>
<dbReference type="Pfam" id="PF05257">
    <property type="entry name" value="CHAP"/>
    <property type="match status" value="1"/>
</dbReference>
<dbReference type="SUPFAM" id="SSF54001">
    <property type="entry name" value="Cysteine proteinases"/>
    <property type="match status" value="1"/>
</dbReference>
<evidence type="ECO:0000313" key="3">
    <source>
        <dbReference type="Proteomes" id="UP000178597"/>
    </source>
</evidence>
<protein>
    <recommendedName>
        <fullName evidence="1">Peptidase C51 domain-containing protein</fullName>
    </recommendedName>
</protein>
<reference evidence="2 3" key="1">
    <citation type="journal article" date="2016" name="Nat. Commun.">
        <title>Thousands of microbial genomes shed light on interconnected biogeochemical processes in an aquifer system.</title>
        <authorList>
            <person name="Anantharaman K."/>
            <person name="Brown C.T."/>
            <person name="Hug L.A."/>
            <person name="Sharon I."/>
            <person name="Castelle C.J."/>
            <person name="Probst A.J."/>
            <person name="Thomas B.C."/>
            <person name="Singh A."/>
            <person name="Wilkins M.J."/>
            <person name="Karaoz U."/>
            <person name="Brodie E.L."/>
            <person name="Williams K.H."/>
            <person name="Hubbard S.S."/>
            <person name="Banfield J.F."/>
        </authorList>
    </citation>
    <scope>NUCLEOTIDE SEQUENCE [LARGE SCALE GENOMIC DNA]</scope>
</reference>
<gene>
    <name evidence="2" type="ORF">A3C28_00950</name>
</gene>
<dbReference type="AlphaFoldDB" id="A0A1F7H2N3"/>
<feature type="domain" description="Peptidase C51" evidence="1">
    <location>
        <begin position="1"/>
        <end position="121"/>
    </location>
</feature>
<comment type="caution">
    <text evidence="2">The sequence shown here is derived from an EMBL/GenBank/DDBJ whole genome shotgun (WGS) entry which is preliminary data.</text>
</comment>
<organism evidence="2 3">
    <name type="scientific">Candidatus Roizmanbacteria bacterium RIFCSPHIGHO2_02_FULL_39_9</name>
    <dbReference type="NCBI Taxonomy" id="1802040"/>
    <lineage>
        <taxon>Bacteria</taxon>
        <taxon>Candidatus Roizmaniibacteriota</taxon>
    </lineage>
</organism>
<dbReference type="STRING" id="1802040.A3C28_00950"/>
<evidence type="ECO:0000259" key="1">
    <source>
        <dbReference type="PROSITE" id="PS50911"/>
    </source>
</evidence>